<dbReference type="EMBL" id="JANJYJ010000009">
    <property type="protein sequence ID" value="KAK3188614.1"/>
    <property type="molecule type" value="Genomic_DNA"/>
</dbReference>
<evidence type="ECO:0000259" key="1">
    <source>
        <dbReference type="Pfam" id="PF13966"/>
    </source>
</evidence>
<evidence type="ECO:0000313" key="3">
    <source>
        <dbReference type="Proteomes" id="UP001281410"/>
    </source>
</evidence>
<gene>
    <name evidence="2" type="ORF">Dsin_028175</name>
</gene>
<dbReference type="AlphaFoldDB" id="A0AAD9ZQB2"/>
<protein>
    <recommendedName>
        <fullName evidence="1">Reverse transcriptase zinc-binding domain-containing protein</fullName>
    </recommendedName>
</protein>
<accession>A0AAD9ZQB2</accession>
<dbReference type="Pfam" id="PF13966">
    <property type="entry name" value="zf-RVT"/>
    <property type="match status" value="1"/>
</dbReference>
<keyword evidence="3" id="KW-1185">Reference proteome</keyword>
<evidence type="ECO:0000313" key="2">
    <source>
        <dbReference type="EMBL" id="KAK3188614.1"/>
    </source>
</evidence>
<feature type="domain" description="Reverse transcriptase zinc-binding" evidence="1">
    <location>
        <begin position="136"/>
        <end position="229"/>
    </location>
</feature>
<reference evidence="2" key="1">
    <citation type="journal article" date="2023" name="Plant J.">
        <title>Genome sequences and population genomics provide insights into the demographic history, inbreeding, and mutation load of two 'living fossil' tree species of Dipteronia.</title>
        <authorList>
            <person name="Feng Y."/>
            <person name="Comes H.P."/>
            <person name="Chen J."/>
            <person name="Zhu S."/>
            <person name="Lu R."/>
            <person name="Zhang X."/>
            <person name="Li P."/>
            <person name="Qiu J."/>
            <person name="Olsen K.M."/>
            <person name="Qiu Y."/>
        </authorList>
    </citation>
    <scope>NUCLEOTIDE SEQUENCE</scope>
    <source>
        <tissue evidence="2">Leaf</tissue>
    </source>
</reference>
<dbReference type="Proteomes" id="UP001281410">
    <property type="component" value="Unassembled WGS sequence"/>
</dbReference>
<comment type="caution">
    <text evidence="2">The sequence shown here is derived from an EMBL/GenBank/DDBJ whole genome shotgun (WGS) entry which is preliminary data.</text>
</comment>
<proteinExistence type="predicted"/>
<name>A0AAD9ZQB2_9ROSI</name>
<organism evidence="2 3">
    <name type="scientific">Dipteronia sinensis</name>
    <dbReference type="NCBI Taxonomy" id="43782"/>
    <lineage>
        <taxon>Eukaryota</taxon>
        <taxon>Viridiplantae</taxon>
        <taxon>Streptophyta</taxon>
        <taxon>Embryophyta</taxon>
        <taxon>Tracheophyta</taxon>
        <taxon>Spermatophyta</taxon>
        <taxon>Magnoliopsida</taxon>
        <taxon>eudicotyledons</taxon>
        <taxon>Gunneridae</taxon>
        <taxon>Pentapetalae</taxon>
        <taxon>rosids</taxon>
        <taxon>malvids</taxon>
        <taxon>Sapindales</taxon>
        <taxon>Sapindaceae</taxon>
        <taxon>Hippocastanoideae</taxon>
        <taxon>Acereae</taxon>
        <taxon>Dipteronia</taxon>
    </lineage>
</organism>
<dbReference type="InterPro" id="IPR026960">
    <property type="entry name" value="RVT-Znf"/>
</dbReference>
<sequence length="311" mass="35165">MSSIITLQVLKAKYFRNETFLEVNLKLGCSYTWRSLIWGRELLAKCLLWTVGDGKSIRVFRDQWIPRPCTFKPITRDPGHDVRVADLIDRSRRGWNEEMMAHLLIPADREAILSIPVSWSGGQDCIRWFFDKSGEFMVKSGYNVALSKKTQVSVSNPSFQHKWWNSLWCLNLPPKVKVFIWRACLNALPSLVNLWKRKVVGVSRCDRCSCFSETISHALFECKVVRQIWKGTCFGLRDSVGWLAPPPGLLKLNIGTALRKASGSIGLGASIRGDKGRVLVARSKLLHGSLNGDIGQFMALRDGLMLAISYH</sequence>